<dbReference type="CDD" id="cd02440">
    <property type="entry name" value="AdoMet_MTases"/>
    <property type="match status" value="1"/>
</dbReference>
<dbReference type="GO" id="GO:0032259">
    <property type="term" value="P:methylation"/>
    <property type="evidence" value="ECO:0007669"/>
    <property type="project" value="UniProtKB-KW"/>
</dbReference>
<proteinExistence type="predicted"/>
<dbReference type="InterPro" id="IPR029063">
    <property type="entry name" value="SAM-dependent_MTases_sf"/>
</dbReference>
<keyword evidence="3" id="KW-1185">Reference proteome</keyword>
<evidence type="ECO:0000313" key="2">
    <source>
        <dbReference type="EMBL" id="MFD0896656.1"/>
    </source>
</evidence>
<dbReference type="InterPro" id="IPR013216">
    <property type="entry name" value="Methyltransf_11"/>
</dbReference>
<dbReference type="InterPro" id="IPR016718">
    <property type="entry name" value="rRNA_m1G-MeTrfase_A_prd"/>
</dbReference>
<protein>
    <submittedName>
        <fullName evidence="2">Methyltransferase domain-containing protein</fullName>
    </submittedName>
</protein>
<sequence length="284" mass="32173">MKKIERSRQFLQQHLALFQCPVCHQPYQEVQMQSLVCPLGHRLDLSKKGTLYFLQRQIQSEYDQAMLASRRRILQAGLFDEFLAVVQAQLPDQAVGLDVGCGEGTPLHKLASKLRTAIGFDISKAGVNLATQQITKAFFCVADLAHLPFNDATFDAILNIFSPSNYREFARIMRPGARVIKVIPNADYLAELRQALFAGGTRAVYSNDKVLQHFNVQYRQITTQRVRYQFAIPPENFADLVLMTPLHWQASEEQLQQLIAQPFKKITVDVTVLVGQDPILAEEE</sequence>
<accession>A0ABW3EC87</accession>
<dbReference type="Pfam" id="PF08241">
    <property type="entry name" value="Methyltransf_11"/>
    <property type="match status" value="1"/>
</dbReference>
<dbReference type="InterPro" id="IPR052939">
    <property type="entry name" value="23S_rRNA_MeTrnsfrase_RlmA"/>
</dbReference>
<dbReference type="GO" id="GO:0008168">
    <property type="term" value="F:methyltransferase activity"/>
    <property type="evidence" value="ECO:0007669"/>
    <property type="project" value="UniProtKB-KW"/>
</dbReference>
<evidence type="ECO:0000259" key="1">
    <source>
        <dbReference type="Pfam" id="PF08241"/>
    </source>
</evidence>
<feature type="domain" description="Methyltransferase type 11" evidence="1">
    <location>
        <begin position="97"/>
        <end position="181"/>
    </location>
</feature>
<dbReference type="PANTHER" id="PTHR43460">
    <property type="entry name" value="METHYLTRANSFERASE"/>
    <property type="match status" value="1"/>
</dbReference>
<name>A0ABW3EC87_9LACO</name>
<reference evidence="3" key="1">
    <citation type="journal article" date="2019" name="Int. J. Syst. Evol. Microbiol.">
        <title>The Global Catalogue of Microorganisms (GCM) 10K type strain sequencing project: providing services to taxonomists for standard genome sequencing and annotation.</title>
        <authorList>
            <consortium name="The Broad Institute Genomics Platform"/>
            <consortium name="The Broad Institute Genome Sequencing Center for Infectious Disease"/>
            <person name="Wu L."/>
            <person name="Ma J."/>
        </authorList>
    </citation>
    <scope>NUCLEOTIDE SEQUENCE [LARGE SCALE GENOMIC DNA]</scope>
    <source>
        <strain evidence="3">CCM 8925</strain>
    </source>
</reference>
<evidence type="ECO:0000313" key="3">
    <source>
        <dbReference type="Proteomes" id="UP001597104"/>
    </source>
</evidence>
<dbReference type="SUPFAM" id="SSF53335">
    <property type="entry name" value="S-adenosyl-L-methionine-dependent methyltransferases"/>
    <property type="match status" value="1"/>
</dbReference>
<organism evidence="2 3">
    <name type="scientific">Loigolactobacillus binensis</name>
    <dbReference type="NCBI Taxonomy" id="2559922"/>
    <lineage>
        <taxon>Bacteria</taxon>
        <taxon>Bacillati</taxon>
        <taxon>Bacillota</taxon>
        <taxon>Bacilli</taxon>
        <taxon>Lactobacillales</taxon>
        <taxon>Lactobacillaceae</taxon>
        <taxon>Loigolactobacillus</taxon>
    </lineage>
</organism>
<comment type="caution">
    <text evidence="2">The sequence shown here is derived from an EMBL/GenBank/DDBJ whole genome shotgun (WGS) entry which is preliminary data.</text>
</comment>
<dbReference type="RefSeq" id="WP_137638651.1">
    <property type="nucleotide sequence ID" value="NZ_BJDN01000033.1"/>
</dbReference>
<dbReference type="PANTHER" id="PTHR43460:SF1">
    <property type="entry name" value="METHYLTRANSFERASE TYPE 11 DOMAIN-CONTAINING PROTEIN"/>
    <property type="match status" value="1"/>
</dbReference>
<dbReference type="Proteomes" id="UP001597104">
    <property type="component" value="Unassembled WGS sequence"/>
</dbReference>
<dbReference type="Gene3D" id="3.40.50.150">
    <property type="entry name" value="Vaccinia Virus protein VP39"/>
    <property type="match status" value="1"/>
</dbReference>
<dbReference type="PIRSF" id="PIRSF018249">
    <property type="entry name" value="MyrA_prd"/>
    <property type="match status" value="1"/>
</dbReference>
<gene>
    <name evidence="2" type="ORF">ACFQZ7_02770</name>
</gene>
<keyword evidence="2" id="KW-0489">Methyltransferase</keyword>
<keyword evidence="2" id="KW-0808">Transferase</keyword>
<dbReference type="EMBL" id="JBHTIO010000014">
    <property type="protein sequence ID" value="MFD0896656.1"/>
    <property type="molecule type" value="Genomic_DNA"/>
</dbReference>